<dbReference type="Proteomes" id="UP001174909">
    <property type="component" value="Unassembled WGS sequence"/>
</dbReference>
<evidence type="ECO:0000313" key="1">
    <source>
        <dbReference type="EMBL" id="CAI8012208.1"/>
    </source>
</evidence>
<sequence>MYPNGGSLDTGFSQPSADIGTCYCQRQLRRHLALFRGTVRRCNPRCTSLYRCFERQRRGVVHLSQAKREGWHIYAPAFFIRVYWLCLKMPL</sequence>
<comment type="caution">
    <text evidence="1">The sequence shown here is derived from an EMBL/GenBank/DDBJ whole genome shotgun (WGS) entry which is preliminary data.</text>
</comment>
<dbReference type="AlphaFoldDB" id="A0AA35RIL6"/>
<protein>
    <submittedName>
        <fullName evidence="1">Uncharacterized protein</fullName>
    </submittedName>
</protein>
<gene>
    <name evidence="1" type="ORF">GBAR_LOCUS7835</name>
</gene>
<proteinExistence type="predicted"/>
<accession>A0AA35RIL6</accession>
<name>A0AA35RIL6_GEOBA</name>
<dbReference type="EMBL" id="CASHTH010001169">
    <property type="protein sequence ID" value="CAI8012208.1"/>
    <property type="molecule type" value="Genomic_DNA"/>
</dbReference>
<keyword evidence="2" id="KW-1185">Reference proteome</keyword>
<reference evidence="1" key="1">
    <citation type="submission" date="2023-03" db="EMBL/GenBank/DDBJ databases">
        <authorList>
            <person name="Steffen K."/>
            <person name="Cardenas P."/>
        </authorList>
    </citation>
    <scope>NUCLEOTIDE SEQUENCE</scope>
</reference>
<organism evidence="1 2">
    <name type="scientific">Geodia barretti</name>
    <name type="common">Barrett's horny sponge</name>
    <dbReference type="NCBI Taxonomy" id="519541"/>
    <lineage>
        <taxon>Eukaryota</taxon>
        <taxon>Metazoa</taxon>
        <taxon>Porifera</taxon>
        <taxon>Demospongiae</taxon>
        <taxon>Heteroscleromorpha</taxon>
        <taxon>Tetractinellida</taxon>
        <taxon>Astrophorina</taxon>
        <taxon>Geodiidae</taxon>
        <taxon>Geodia</taxon>
    </lineage>
</organism>
<evidence type="ECO:0000313" key="2">
    <source>
        <dbReference type="Proteomes" id="UP001174909"/>
    </source>
</evidence>